<dbReference type="InterPro" id="IPR028055">
    <property type="entry name" value="YidC/Oxa/ALB_C"/>
</dbReference>
<dbReference type="GO" id="GO:0032977">
    <property type="term" value="F:membrane insertase activity"/>
    <property type="evidence" value="ECO:0007669"/>
    <property type="project" value="InterPro"/>
</dbReference>
<evidence type="ECO:0000256" key="1">
    <source>
        <dbReference type="ARBA" id="ARBA00004448"/>
    </source>
</evidence>
<dbReference type="Proteomes" id="UP000242188">
    <property type="component" value="Unassembled WGS sequence"/>
</dbReference>
<keyword evidence="5" id="KW-0809">Transit peptide</keyword>
<keyword evidence="13" id="KW-1185">Reference proteome</keyword>
<dbReference type="InterPro" id="IPR001708">
    <property type="entry name" value="YidC/ALB3/OXA1/COX18"/>
</dbReference>
<proteinExistence type="inferred from homology"/>
<organism evidence="12 13">
    <name type="scientific">Mizuhopecten yessoensis</name>
    <name type="common">Japanese scallop</name>
    <name type="synonym">Patinopecten yessoensis</name>
    <dbReference type="NCBI Taxonomy" id="6573"/>
    <lineage>
        <taxon>Eukaryota</taxon>
        <taxon>Metazoa</taxon>
        <taxon>Spiralia</taxon>
        <taxon>Lophotrochozoa</taxon>
        <taxon>Mollusca</taxon>
        <taxon>Bivalvia</taxon>
        <taxon>Autobranchia</taxon>
        <taxon>Pteriomorphia</taxon>
        <taxon>Pectinida</taxon>
        <taxon>Pectinoidea</taxon>
        <taxon>Pectinidae</taxon>
        <taxon>Mizuhopecten</taxon>
    </lineage>
</organism>
<evidence type="ECO:0000256" key="4">
    <source>
        <dbReference type="ARBA" id="ARBA00022792"/>
    </source>
</evidence>
<evidence type="ECO:0000256" key="10">
    <source>
        <dbReference type="SAM" id="Phobius"/>
    </source>
</evidence>
<keyword evidence="6 10" id="KW-1133">Transmembrane helix</keyword>
<comment type="similarity">
    <text evidence="2 9">Belongs to the OXA1/ALB3/YidC family.</text>
</comment>
<evidence type="ECO:0000256" key="7">
    <source>
        <dbReference type="ARBA" id="ARBA00023128"/>
    </source>
</evidence>
<name>A0A210PZA4_MIZYE</name>
<dbReference type="AlphaFoldDB" id="A0A210PZA4"/>
<dbReference type="CDD" id="cd20069">
    <property type="entry name" value="5TM_Oxa1-like"/>
    <property type="match status" value="1"/>
</dbReference>
<dbReference type="GO" id="GO:0005743">
    <property type="term" value="C:mitochondrial inner membrane"/>
    <property type="evidence" value="ECO:0007669"/>
    <property type="project" value="UniProtKB-SubCell"/>
</dbReference>
<keyword evidence="3 9" id="KW-0812">Transmembrane</keyword>
<dbReference type="Pfam" id="PF02096">
    <property type="entry name" value="60KD_IMP"/>
    <property type="match status" value="1"/>
</dbReference>
<comment type="subcellular location">
    <subcellularLocation>
        <location evidence="9">Membrane</location>
        <topology evidence="9">Multi-pass membrane protein</topology>
    </subcellularLocation>
    <subcellularLocation>
        <location evidence="1">Mitochondrion inner membrane</location>
        <topology evidence="1">Multi-pass membrane protein</topology>
    </subcellularLocation>
</comment>
<evidence type="ECO:0000256" key="8">
    <source>
        <dbReference type="ARBA" id="ARBA00023136"/>
    </source>
</evidence>
<feature type="transmembrane region" description="Helical" evidence="10">
    <location>
        <begin position="351"/>
        <end position="367"/>
    </location>
</feature>
<evidence type="ECO:0000313" key="12">
    <source>
        <dbReference type="EMBL" id="OWF41826.1"/>
    </source>
</evidence>
<evidence type="ECO:0000256" key="5">
    <source>
        <dbReference type="ARBA" id="ARBA00022946"/>
    </source>
</evidence>
<evidence type="ECO:0000256" key="6">
    <source>
        <dbReference type="ARBA" id="ARBA00022989"/>
    </source>
</evidence>
<feature type="domain" description="Membrane insertase YidC/Oxa/ALB C-terminal" evidence="11">
    <location>
        <begin position="174"/>
        <end position="366"/>
    </location>
</feature>
<evidence type="ECO:0000256" key="2">
    <source>
        <dbReference type="ARBA" id="ARBA00009877"/>
    </source>
</evidence>
<dbReference type="OrthoDB" id="2148490at2759"/>
<keyword evidence="7" id="KW-0496">Mitochondrion</keyword>
<dbReference type="GO" id="GO:0032979">
    <property type="term" value="P:protein insertion into mitochondrial inner membrane from matrix"/>
    <property type="evidence" value="ECO:0007669"/>
    <property type="project" value="TreeGrafter"/>
</dbReference>
<keyword evidence="4" id="KW-0999">Mitochondrion inner membrane</keyword>
<evidence type="ECO:0000256" key="9">
    <source>
        <dbReference type="RuleBase" id="RU003945"/>
    </source>
</evidence>
<evidence type="ECO:0000313" key="13">
    <source>
        <dbReference type="Proteomes" id="UP000242188"/>
    </source>
</evidence>
<dbReference type="EMBL" id="NEDP02005352">
    <property type="protein sequence ID" value="OWF41826.1"/>
    <property type="molecule type" value="Genomic_DNA"/>
</dbReference>
<dbReference type="NCBIfam" id="TIGR03592">
    <property type="entry name" value="yidC_oxa1_cterm"/>
    <property type="match status" value="1"/>
</dbReference>
<dbReference type="PANTHER" id="PTHR12428:SF66">
    <property type="entry name" value="MITOCHONDRIAL INNER MEMBRANE PROTEIN OXA1L"/>
    <property type="match status" value="1"/>
</dbReference>
<reference evidence="12 13" key="1">
    <citation type="journal article" date="2017" name="Nat. Ecol. Evol.">
        <title>Scallop genome provides insights into evolution of bilaterian karyotype and development.</title>
        <authorList>
            <person name="Wang S."/>
            <person name="Zhang J."/>
            <person name="Jiao W."/>
            <person name="Li J."/>
            <person name="Xun X."/>
            <person name="Sun Y."/>
            <person name="Guo X."/>
            <person name="Huan P."/>
            <person name="Dong B."/>
            <person name="Zhang L."/>
            <person name="Hu X."/>
            <person name="Sun X."/>
            <person name="Wang J."/>
            <person name="Zhao C."/>
            <person name="Wang Y."/>
            <person name="Wang D."/>
            <person name="Huang X."/>
            <person name="Wang R."/>
            <person name="Lv J."/>
            <person name="Li Y."/>
            <person name="Zhang Z."/>
            <person name="Liu B."/>
            <person name="Lu W."/>
            <person name="Hui Y."/>
            <person name="Liang J."/>
            <person name="Zhou Z."/>
            <person name="Hou R."/>
            <person name="Li X."/>
            <person name="Liu Y."/>
            <person name="Li H."/>
            <person name="Ning X."/>
            <person name="Lin Y."/>
            <person name="Zhao L."/>
            <person name="Xing Q."/>
            <person name="Dou J."/>
            <person name="Li Y."/>
            <person name="Mao J."/>
            <person name="Guo H."/>
            <person name="Dou H."/>
            <person name="Li T."/>
            <person name="Mu C."/>
            <person name="Jiang W."/>
            <person name="Fu Q."/>
            <person name="Fu X."/>
            <person name="Miao Y."/>
            <person name="Liu J."/>
            <person name="Yu Q."/>
            <person name="Li R."/>
            <person name="Liao H."/>
            <person name="Li X."/>
            <person name="Kong Y."/>
            <person name="Jiang Z."/>
            <person name="Chourrout D."/>
            <person name="Li R."/>
            <person name="Bao Z."/>
        </authorList>
    </citation>
    <scope>NUCLEOTIDE SEQUENCE [LARGE SCALE GENOMIC DNA]</scope>
    <source>
        <strain evidence="12 13">PY_sf001</strain>
    </source>
</reference>
<dbReference type="PANTHER" id="PTHR12428">
    <property type="entry name" value="OXA1"/>
    <property type="match status" value="1"/>
</dbReference>
<dbReference type="STRING" id="6573.A0A210PZA4"/>
<accession>A0A210PZA4</accession>
<sequence length="478" mass="53385">MELIYSIHSARLRFLEANSLLEAGTTKYTGLDRVGAGTTKVGTTMDRTTRGPERPTIQKRWFHPTNLKKFHDTGTQSSPLSAGLISSRYGVGPTWSVLSAQRQRYNSTDATQTTPATSGYILEPPSLPDVIDVSQTVNALGEPSLASMGLGNYTPSGLYQHGLEFLHVGVGMPWWEAILVSTILVRVLSIPLAVLSQRVTANSMNHKPKMDKLQEKLSEAKLNKNMEQYARANLQLTRFMKETNTNPLRSMMYPMLQMPIFLSVFIGLRKMAYYPVESMMDGGLWWFIDLTTSDPLFILPFLTSATLLLSIELGSDGVSSKTVGTNTKYVVRAIPIIMIPVMMYFPAGLNLYWLTSNLCGLAIASFLRQDRIRKMCKIPVKIIHPVSETEKKPFKQVMKDGWAQFKRKQKMKETANQTMADFKKAGTGPLTKTYAADPTLSKRKQLAKIDLKKSEIGPLTKTYATDPTSKKKVTKSLH</sequence>
<comment type="caution">
    <text evidence="12">The sequence shown here is derived from an EMBL/GenBank/DDBJ whole genome shotgun (WGS) entry which is preliminary data.</text>
</comment>
<gene>
    <name evidence="12" type="ORF">KP79_PYT13466</name>
</gene>
<keyword evidence="8 10" id="KW-0472">Membrane</keyword>
<evidence type="ECO:0000259" key="11">
    <source>
        <dbReference type="Pfam" id="PF02096"/>
    </source>
</evidence>
<evidence type="ECO:0000256" key="3">
    <source>
        <dbReference type="ARBA" id="ARBA00022692"/>
    </source>
</evidence>
<protein>
    <submittedName>
        <fullName evidence="12">Mitochondrial inner membrane protein OXA1L</fullName>
    </submittedName>
</protein>